<dbReference type="Proteomes" id="UP000246018">
    <property type="component" value="Unassembled WGS sequence"/>
</dbReference>
<comment type="caution">
    <text evidence="2">The sequence shown here is derived from an EMBL/GenBank/DDBJ whole genome shotgun (WGS) entry which is preliminary data.</text>
</comment>
<dbReference type="AlphaFoldDB" id="A0A2T8F5X0"/>
<organism evidence="2 3">
    <name type="scientific">Nocardioides gansuensis</name>
    <dbReference type="NCBI Taxonomy" id="2138300"/>
    <lineage>
        <taxon>Bacteria</taxon>
        <taxon>Bacillati</taxon>
        <taxon>Actinomycetota</taxon>
        <taxon>Actinomycetes</taxon>
        <taxon>Propionibacteriales</taxon>
        <taxon>Nocardioidaceae</taxon>
        <taxon>Nocardioides</taxon>
    </lineage>
</organism>
<accession>A0A2T8F5X0</accession>
<name>A0A2T8F5X0_9ACTN</name>
<evidence type="ECO:0000313" key="3">
    <source>
        <dbReference type="Proteomes" id="UP000246018"/>
    </source>
</evidence>
<protein>
    <submittedName>
        <fullName evidence="2">Uncharacterized protein</fullName>
    </submittedName>
</protein>
<dbReference type="OrthoDB" id="3293457at2"/>
<keyword evidence="3" id="KW-1185">Reference proteome</keyword>
<sequence length="289" mass="29204">MNTDATLATLDPATTPADLDVRHVERAQALLARITATEPADTVVLLRPRGPVVRRVVAAGGAVAAAVVLTVAVPDLVGSDDAAYAAWSPVPAAVSAEQAEAAADACLDGGPFGWLPGRQGPDLDALVTEARGSWTMAYFSDPSGMNEQVCLLRGDELVGTHGQAAGPGAQAVEVAADGAHGSIGGVLSTEDESLRSSTGLVGDDVVGLVLHTEAQGDVTATIANGHYAAWWPDAPVTEQSESADTTPSFSGATLTLRDGTTREIGVDELTGLPMESLTTPDEGGSASAG</sequence>
<dbReference type="RefSeq" id="WP_116574036.1">
    <property type="nucleotide sequence ID" value="NZ_QDGZ01000010.1"/>
</dbReference>
<evidence type="ECO:0000256" key="1">
    <source>
        <dbReference type="SAM" id="MobiDB-lite"/>
    </source>
</evidence>
<evidence type="ECO:0000313" key="2">
    <source>
        <dbReference type="EMBL" id="PVG81110.1"/>
    </source>
</evidence>
<proteinExistence type="predicted"/>
<gene>
    <name evidence="2" type="ORF">DDE18_20090</name>
</gene>
<feature type="region of interest" description="Disordered" evidence="1">
    <location>
        <begin position="238"/>
        <end position="289"/>
    </location>
</feature>
<feature type="compositionally biased region" description="Polar residues" evidence="1">
    <location>
        <begin position="238"/>
        <end position="253"/>
    </location>
</feature>
<reference evidence="2 3" key="1">
    <citation type="submission" date="2018-04" db="EMBL/GenBank/DDBJ databases">
        <title>Genome of Nocardioides gansuensis WSJ-1.</title>
        <authorList>
            <person name="Wu S."/>
            <person name="Wang G."/>
        </authorList>
    </citation>
    <scope>NUCLEOTIDE SEQUENCE [LARGE SCALE GENOMIC DNA]</scope>
    <source>
        <strain evidence="2 3">WSJ-1</strain>
    </source>
</reference>
<dbReference type="EMBL" id="QDGZ01000010">
    <property type="protein sequence ID" value="PVG81110.1"/>
    <property type="molecule type" value="Genomic_DNA"/>
</dbReference>